<evidence type="ECO:0000313" key="2">
    <source>
        <dbReference type="Proteomes" id="UP001283361"/>
    </source>
</evidence>
<accession>A0AAE0YYB6</accession>
<reference evidence="1" key="1">
    <citation type="journal article" date="2023" name="G3 (Bethesda)">
        <title>A reference genome for the long-term kleptoplast-retaining sea slug Elysia crispata morphotype clarki.</title>
        <authorList>
            <person name="Eastman K.E."/>
            <person name="Pendleton A.L."/>
            <person name="Shaikh M.A."/>
            <person name="Suttiyut T."/>
            <person name="Ogas R."/>
            <person name="Tomko P."/>
            <person name="Gavelis G."/>
            <person name="Widhalm J.R."/>
            <person name="Wisecaver J.H."/>
        </authorList>
    </citation>
    <scope>NUCLEOTIDE SEQUENCE</scope>
    <source>
        <strain evidence="1">ECLA1</strain>
    </source>
</reference>
<sequence length="157" mass="17895">MRQLSQLTDSAVSLVLSPLAAGAARRQRSKTTASSYTIMYEEGLVSELRYTRIMFRRCPAALGMRKVCPSTELHQGYINKWDVETLHIEASSWEHVLSDLVTRRRNGILEGSRCRNRLDGIMSRMWSHGQKHGATGFVRIRKRKAVVGLRVSPSKHW</sequence>
<gene>
    <name evidence="1" type="ORF">RRG08_058757</name>
</gene>
<keyword evidence="2" id="KW-1185">Reference proteome</keyword>
<comment type="caution">
    <text evidence="1">The sequence shown here is derived from an EMBL/GenBank/DDBJ whole genome shotgun (WGS) entry which is preliminary data.</text>
</comment>
<dbReference type="EMBL" id="JAWDGP010005269">
    <property type="protein sequence ID" value="KAK3758487.1"/>
    <property type="molecule type" value="Genomic_DNA"/>
</dbReference>
<protein>
    <submittedName>
        <fullName evidence="1">Uncharacterized protein</fullName>
    </submittedName>
</protein>
<proteinExistence type="predicted"/>
<dbReference type="Proteomes" id="UP001283361">
    <property type="component" value="Unassembled WGS sequence"/>
</dbReference>
<evidence type="ECO:0000313" key="1">
    <source>
        <dbReference type="EMBL" id="KAK3758487.1"/>
    </source>
</evidence>
<dbReference type="AlphaFoldDB" id="A0AAE0YYB6"/>
<organism evidence="1 2">
    <name type="scientific">Elysia crispata</name>
    <name type="common">lettuce slug</name>
    <dbReference type="NCBI Taxonomy" id="231223"/>
    <lineage>
        <taxon>Eukaryota</taxon>
        <taxon>Metazoa</taxon>
        <taxon>Spiralia</taxon>
        <taxon>Lophotrochozoa</taxon>
        <taxon>Mollusca</taxon>
        <taxon>Gastropoda</taxon>
        <taxon>Heterobranchia</taxon>
        <taxon>Euthyneura</taxon>
        <taxon>Panpulmonata</taxon>
        <taxon>Sacoglossa</taxon>
        <taxon>Placobranchoidea</taxon>
        <taxon>Plakobranchidae</taxon>
        <taxon>Elysia</taxon>
    </lineage>
</organism>
<name>A0AAE0YYB6_9GAST</name>